<reference evidence="10" key="1">
    <citation type="submission" date="2017-02" db="UniProtKB">
        <authorList>
            <consortium name="WormBaseParasite"/>
        </authorList>
    </citation>
    <scope>IDENTIFICATION</scope>
</reference>
<dbReference type="GO" id="GO:0003677">
    <property type="term" value="F:DNA binding"/>
    <property type="evidence" value="ECO:0007669"/>
    <property type="project" value="UniProtKB-KW"/>
</dbReference>
<keyword evidence="3" id="KW-0805">Transcription regulation</keyword>
<dbReference type="GO" id="GO:0007165">
    <property type="term" value="P:signal transduction"/>
    <property type="evidence" value="ECO:0007669"/>
    <property type="project" value="InterPro"/>
</dbReference>
<dbReference type="WBParaSite" id="SMUV_0000266301-mRNA-1">
    <property type="protein sequence ID" value="SMUV_0000266301-mRNA-1"/>
    <property type="gene ID" value="SMUV_0000266301"/>
</dbReference>
<evidence type="ECO:0000256" key="5">
    <source>
        <dbReference type="ARBA" id="ARBA00023159"/>
    </source>
</evidence>
<evidence type="ECO:0000256" key="3">
    <source>
        <dbReference type="ARBA" id="ARBA00023015"/>
    </source>
</evidence>
<evidence type="ECO:0000256" key="6">
    <source>
        <dbReference type="ARBA" id="ARBA00023163"/>
    </source>
</evidence>
<keyword evidence="4" id="KW-0238">DNA-binding</keyword>
<keyword evidence="5" id="KW-0010">Activator</keyword>
<dbReference type="SUPFAM" id="SSF55550">
    <property type="entry name" value="SH2 domain"/>
    <property type="match status" value="1"/>
</dbReference>
<protein>
    <submittedName>
        <fullName evidence="10">SH2 domain-containing protein</fullName>
    </submittedName>
</protein>
<dbReference type="GO" id="GO:0003700">
    <property type="term" value="F:DNA-binding transcription factor activity"/>
    <property type="evidence" value="ECO:0007669"/>
    <property type="project" value="InterPro"/>
</dbReference>
<proteinExistence type="predicted"/>
<feature type="domain" description="Signal transducer and activator of transcription b N-terminal" evidence="8">
    <location>
        <begin position="63"/>
        <end position="169"/>
    </location>
</feature>
<dbReference type="AlphaFoldDB" id="A0A0N5AEK2"/>
<keyword evidence="7" id="KW-0539">Nucleus</keyword>
<dbReference type="InterPro" id="IPR012345">
    <property type="entry name" value="STAT_TF_DNA-bd_N"/>
</dbReference>
<dbReference type="GO" id="GO:0005634">
    <property type="term" value="C:nucleus"/>
    <property type="evidence" value="ECO:0007669"/>
    <property type="project" value="UniProtKB-SubCell"/>
</dbReference>
<evidence type="ECO:0000313" key="9">
    <source>
        <dbReference type="Proteomes" id="UP000046393"/>
    </source>
</evidence>
<evidence type="ECO:0000256" key="4">
    <source>
        <dbReference type="ARBA" id="ARBA00023125"/>
    </source>
</evidence>
<dbReference type="PANTHER" id="PTHR11801">
    <property type="entry name" value="SIGNAL TRANSDUCER AND ACTIVATOR OF TRANSCRIPTION"/>
    <property type="match status" value="1"/>
</dbReference>
<keyword evidence="9" id="KW-1185">Reference proteome</keyword>
<name>A0A0N5AEK2_9BILA</name>
<evidence type="ECO:0000256" key="7">
    <source>
        <dbReference type="ARBA" id="ARBA00023242"/>
    </source>
</evidence>
<keyword evidence="6" id="KW-0804">Transcription</keyword>
<dbReference type="InterPro" id="IPR001217">
    <property type="entry name" value="STAT"/>
</dbReference>
<keyword evidence="2" id="KW-0727">SH2 domain</keyword>
<evidence type="ECO:0000259" key="8">
    <source>
        <dbReference type="Pfam" id="PF24629"/>
    </source>
</evidence>
<sequence length="608" mass="70175">MGFFNKLGQVFKDDTDVLLSGKVTASESNQLVTVIVTDVVQIDTNPDTSGTLLFLYINQFKYKPISNSVTRILQTTVELCRVLEDEKQYLMGDVLYKWAVRQQKLSIGTLWTQQQHYFLLDNIHQQFEYFGELLEQTMSGIRYLVERCYHEEFESLYTKLQQLAHYFLYYSVIVAKQPPSVVVKCGEAENHRRSRFWFNTEIRVLGGQAFNVKIDTEGSEVSCYLITDETAKQLLCNAYHDVFVLTSEFNLLTRSLSFSKSENEEFVIEPPHATFHYKENHGFKACFDDMPNLDIFGCLPQRTTRVAKKSQLRRDSVATKRYCLCYNIQLKASHGITLVGKKVSLPFAILVGPKTDVEARLFLERSFADLVRKPLSDIPEVVTYSEMADALEMKFQAIVETPQRSTDGMTLTAPRVLTDQDKEHIILRLKPNVDGTIHLERFLKQPVCQEYITKKSSTDGEWKLVAFFDWFFKLGEIVNKYLYQMWNDGLIYGFCGKDDAEALLRQCSRPTLLIRFSDVEYGKIKISVLHNGGVLQHHWYDYTDLNARSLQNELLTNHTFSDVEFIYPSINLEVALGGRQKPRNNRKPRILNPTPIYFDNQCAATSPF</sequence>
<dbReference type="InterPro" id="IPR036860">
    <property type="entry name" value="SH2_dom_sf"/>
</dbReference>
<dbReference type="Gene3D" id="1.10.238.10">
    <property type="entry name" value="EF-hand"/>
    <property type="match status" value="1"/>
</dbReference>
<dbReference type="Gene3D" id="2.60.40.630">
    <property type="entry name" value="STAT transcription factor, DNA-binding domain"/>
    <property type="match status" value="1"/>
</dbReference>
<dbReference type="InterPro" id="IPR057515">
    <property type="entry name" value="STATB_N"/>
</dbReference>
<dbReference type="Pfam" id="PF24629">
    <property type="entry name" value="STATB_N"/>
    <property type="match status" value="1"/>
</dbReference>
<dbReference type="CDD" id="cd09919">
    <property type="entry name" value="SH2_STAT_family"/>
    <property type="match status" value="1"/>
</dbReference>
<accession>A0A0N5AEK2</accession>
<dbReference type="Proteomes" id="UP000046393">
    <property type="component" value="Unplaced"/>
</dbReference>
<evidence type="ECO:0000256" key="2">
    <source>
        <dbReference type="ARBA" id="ARBA00022999"/>
    </source>
</evidence>
<organism evidence="9 10">
    <name type="scientific">Syphacia muris</name>
    <dbReference type="NCBI Taxonomy" id="451379"/>
    <lineage>
        <taxon>Eukaryota</taxon>
        <taxon>Metazoa</taxon>
        <taxon>Ecdysozoa</taxon>
        <taxon>Nematoda</taxon>
        <taxon>Chromadorea</taxon>
        <taxon>Rhabditida</taxon>
        <taxon>Spirurina</taxon>
        <taxon>Oxyuridomorpha</taxon>
        <taxon>Oxyuroidea</taxon>
        <taxon>Oxyuridae</taxon>
        <taxon>Syphacia</taxon>
    </lineage>
</organism>
<dbReference type="Gene3D" id="3.30.505.10">
    <property type="entry name" value="SH2 domain"/>
    <property type="match status" value="1"/>
</dbReference>
<evidence type="ECO:0000313" key="10">
    <source>
        <dbReference type="WBParaSite" id="SMUV_0000266301-mRNA-1"/>
    </source>
</evidence>
<dbReference type="STRING" id="451379.A0A0N5AEK2"/>
<evidence type="ECO:0000256" key="1">
    <source>
        <dbReference type="ARBA" id="ARBA00004123"/>
    </source>
</evidence>
<dbReference type="FunFam" id="2.60.40.630:FF:000006">
    <property type="entry name" value="Signal transducer and activator of transcription b"/>
    <property type="match status" value="1"/>
</dbReference>
<comment type="subcellular location">
    <subcellularLocation>
        <location evidence="1">Nucleus</location>
    </subcellularLocation>
</comment>